<dbReference type="EMBL" id="JAESDN010000002">
    <property type="protein sequence ID" value="KAG7055611.1"/>
    <property type="molecule type" value="Genomic_DNA"/>
</dbReference>
<organism evidence="1 2">
    <name type="scientific">Colletotrichum scovillei</name>
    <dbReference type="NCBI Taxonomy" id="1209932"/>
    <lineage>
        <taxon>Eukaryota</taxon>
        <taxon>Fungi</taxon>
        <taxon>Dikarya</taxon>
        <taxon>Ascomycota</taxon>
        <taxon>Pezizomycotina</taxon>
        <taxon>Sordariomycetes</taxon>
        <taxon>Hypocreomycetidae</taxon>
        <taxon>Glomerellales</taxon>
        <taxon>Glomerellaceae</taxon>
        <taxon>Colletotrichum</taxon>
        <taxon>Colletotrichum acutatum species complex</taxon>
    </lineage>
</organism>
<reference evidence="1" key="1">
    <citation type="submission" date="2021-05" db="EMBL/GenBank/DDBJ databases">
        <title>Comparative genomics of three Colletotrichum scovillei strains and genetic complementation revealed genes involved fungal growth and virulence on chili pepper.</title>
        <authorList>
            <person name="Hsieh D.-K."/>
            <person name="Chuang S.-C."/>
            <person name="Chen C.-Y."/>
            <person name="Chao Y.-T."/>
            <person name="Lu M.-Y.J."/>
            <person name="Lee M.-H."/>
            <person name="Shih M.-C."/>
        </authorList>
    </citation>
    <scope>NUCLEOTIDE SEQUENCE</scope>
    <source>
        <strain evidence="1">Coll-153</strain>
    </source>
</reference>
<proteinExistence type="predicted"/>
<comment type="caution">
    <text evidence="1">The sequence shown here is derived from an EMBL/GenBank/DDBJ whole genome shotgun (WGS) entry which is preliminary data.</text>
</comment>
<dbReference type="AlphaFoldDB" id="A0A9P7RE19"/>
<accession>A0A9P7RE19</accession>
<gene>
    <name evidence="1" type="ORF">JMJ77_008066</name>
</gene>
<protein>
    <submittedName>
        <fullName evidence="1">Uncharacterized protein</fullName>
    </submittedName>
</protein>
<sequence>MDLTPPLVFTSRSLPLVAPSDHHVFTLDTTTLLRPSLTDTDVDRHGRRGIAPSVCSSKEIPDYLPHGWLPLPLTTNDYRMLGQAARVPCQYTPEHQDMMMAVDIKLIRHDKESFS</sequence>
<dbReference type="Proteomes" id="UP000699042">
    <property type="component" value="Unassembled WGS sequence"/>
</dbReference>
<keyword evidence="2" id="KW-1185">Reference proteome</keyword>
<name>A0A9P7RE19_9PEZI</name>
<evidence type="ECO:0000313" key="2">
    <source>
        <dbReference type="Proteomes" id="UP000699042"/>
    </source>
</evidence>
<evidence type="ECO:0000313" key="1">
    <source>
        <dbReference type="EMBL" id="KAG7055611.1"/>
    </source>
</evidence>